<feature type="compositionally biased region" description="Polar residues" evidence="1">
    <location>
        <begin position="170"/>
        <end position="196"/>
    </location>
</feature>
<feature type="compositionally biased region" description="Pro residues" evidence="1">
    <location>
        <begin position="257"/>
        <end position="269"/>
    </location>
</feature>
<evidence type="ECO:0000256" key="1">
    <source>
        <dbReference type="SAM" id="MobiDB-lite"/>
    </source>
</evidence>
<dbReference type="AlphaFoldDB" id="A0ABD3FJ88"/>
<feature type="compositionally biased region" description="Low complexity" evidence="1">
    <location>
        <begin position="212"/>
        <end position="222"/>
    </location>
</feature>
<gene>
    <name evidence="2" type="ORF">V7S43_008761</name>
</gene>
<dbReference type="Proteomes" id="UP001632037">
    <property type="component" value="Unassembled WGS sequence"/>
</dbReference>
<feature type="compositionally biased region" description="Basic residues" evidence="1">
    <location>
        <begin position="122"/>
        <end position="138"/>
    </location>
</feature>
<organism evidence="2 3">
    <name type="scientific">Phytophthora oleae</name>
    <dbReference type="NCBI Taxonomy" id="2107226"/>
    <lineage>
        <taxon>Eukaryota</taxon>
        <taxon>Sar</taxon>
        <taxon>Stramenopiles</taxon>
        <taxon>Oomycota</taxon>
        <taxon>Peronosporomycetes</taxon>
        <taxon>Peronosporales</taxon>
        <taxon>Peronosporaceae</taxon>
        <taxon>Phytophthora</taxon>
    </lineage>
</organism>
<sequence length="297" mass="31567">MTSRDLVGRPLVPFFDSDDNVNDSLQLVEGNDEREDMDVDARVWDKELGYFVYPSEQQGAVSNPVSITNRESRTDSGSKLLLTPSMMLSSSAPEQFNSMVANGNPVRATTDDATTRSSSTKRGSKQKSRSNTPARRRKDKEGGEDASAATTSSSKKGKLKGGNSNGNNSQQPRNGKQKEQLSSSGKWAWSAFQSSPDPADLPMPPFLTKPMGNVNGNSSSSGMKSPAPPLPPTPPPAEYGGVPIAPPLPPGLTSSPSPQPPLPPMPTAPPEATTQAQMSIELSMTQDLRRMLNIGGG</sequence>
<keyword evidence="3" id="KW-1185">Reference proteome</keyword>
<dbReference type="InterPro" id="IPR028322">
    <property type="entry name" value="PNRC-like_rgn"/>
</dbReference>
<proteinExistence type="predicted"/>
<feature type="region of interest" description="Disordered" evidence="1">
    <location>
        <begin position="96"/>
        <end position="278"/>
    </location>
</feature>
<feature type="compositionally biased region" description="Pro residues" evidence="1">
    <location>
        <begin position="226"/>
        <end position="237"/>
    </location>
</feature>
<dbReference type="GO" id="GO:0016071">
    <property type="term" value="P:mRNA metabolic process"/>
    <property type="evidence" value="ECO:0007669"/>
    <property type="project" value="UniProtKB-ARBA"/>
</dbReference>
<protein>
    <submittedName>
        <fullName evidence="2">Uncharacterized protein</fullName>
    </submittedName>
</protein>
<comment type="caution">
    <text evidence="2">The sequence shown here is derived from an EMBL/GenBank/DDBJ whole genome shotgun (WGS) entry which is preliminary data.</text>
</comment>
<evidence type="ECO:0000313" key="3">
    <source>
        <dbReference type="Proteomes" id="UP001632037"/>
    </source>
</evidence>
<reference evidence="2 3" key="1">
    <citation type="submission" date="2024-09" db="EMBL/GenBank/DDBJ databases">
        <title>Genome sequencing and assembly of Phytophthora oleae, isolate VK10A, causative agent of rot of olive drupes.</title>
        <authorList>
            <person name="Conti Taguali S."/>
            <person name="Riolo M."/>
            <person name="La Spada F."/>
            <person name="Cacciola S.O."/>
            <person name="Dionisio G."/>
        </authorList>
    </citation>
    <scope>NUCLEOTIDE SEQUENCE [LARGE SCALE GENOMIC DNA]</scope>
    <source>
        <strain evidence="2 3">VK10A</strain>
    </source>
</reference>
<dbReference type="Pfam" id="PF15365">
    <property type="entry name" value="PNRC"/>
    <property type="match status" value="1"/>
</dbReference>
<accession>A0ABD3FJ88</accession>
<evidence type="ECO:0000313" key="2">
    <source>
        <dbReference type="EMBL" id="KAL3665962.1"/>
    </source>
</evidence>
<name>A0ABD3FJ88_9STRA</name>
<dbReference type="EMBL" id="JBIMZQ010000018">
    <property type="protein sequence ID" value="KAL3665962.1"/>
    <property type="molecule type" value="Genomic_DNA"/>
</dbReference>